<dbReference type="EMBL" id="CM026427">
    <property type="protein sequence ID" value="KAG0568538.1"/>
    <property type="molecule type" value="Genomic_DNA"/>
</dbReference>
<dbReference type="Gene3D" id="3.40.30.10">
    <property type="entry name" value="Glutaredoxin"/>
    <property type="match status" value="1"/>
</dbReference>
<dbReference type="SUPFAM" id="SSF52833">
    <property type="entry name" value="Thioredoxin-like"/>
    <property type="match status" value="1"/>
</dbReference>
<accession>A0A8T0HDN6</accession>
<dbReference type="AlphaFoldDB" id="A0A8T0HDN6"/>
<proteinExistence type="predicted"/>
<feature type="compositionally biased region" description="Low complexity" evidence="1">
    <location>
        <begin position="142"/>
        <end position="159"/>
    </location>
</feature>
<keyword evidence="3" id="KW-1185">Reference proteome</keyword>
<dbReference type="Proteomes" id="UP000822688">
    <property type="component" value="Chromosome 6"/>
</dbReference>
<organism evidence="2 3">
    <name type="scientific">Ceratodon purpureus</name>
    <name type="common">Fire moss</name>
    <name type="synonym">Dicranum purpureum</name>
    <dbReference type="NCBI Taxonomy" id="3225"/>
    <lineage>
        <taxon>Eukaryota</taxon>
        <taxon>Viridiplantae</taxon>
        <taxon>Streptophyta</taxon>
        <taxon>Embryophyta</taxon>
        <taxon>Bryophyta</taxon>
        <taxon>Bryophytina</taxon>
        <taxon>Bryopsida</taxon>
        <taxon>Dicranidae</taxon>
        <taxon>Pseudoditrichales</taxon>
        <taxon>Ditrichaceae</taxon>
        <taxon>Ceratodon</taxon>
    </lineage>
</organism>
<name>A0A8T0HDN6_CERPU</name>
<dbReference type="PANTHER" id="PTHR47682:SF1">
    <property type="entry name" value="TETRATRICOPEPTIDE REPEAT (TPR)-CONTAINING PROTEIN"/>
    <property type="match status" value="1"/>
</dbReference>
<reference evidence="2 3" key="1">
    <citation type="submission" date="2020-06" db="EMBL/GenBank/DDBJ databases">
        <title>WGS assembly of Ceratodon purpureus strain R40.</title>
        <authorList>
            <person name="Carey S.B."/>
            <person name="Jenkins J."/>
            <person name="Shu S."/>
            <person name="Lovell J.T."/>
            <person name="Sreedasyam A."/>
            <person name="Maumus F."/>
            <person name="Tiley G.P."/>
            <person name="Fernandez-Pozo N."/>
            <person name="Barry K."/>
            <person name="Chen C."/>
            <person name="Wang M."/>
            <person name="Lipzen A."/>
            <person name="Daum C."/>
            <person name="Saski C.A."/>
            <person name="Payton A.C."/>
            <person name="Mcbreen J.C."/>
            <person name="Conrad R.E."/>
            <person name="Kollar L.M."/>
            <person name="Olsson S."/>
            <person name="Huttunen S."/>
            <person name="Landis J.B."/>
            <person name="Wickett N.J."/>
            <person name="Johnson M.G."/>
            <person name="Rensing S.A."/>
            <person name="Grimwood J."/>
            <person name="Schmutz J."/>
            <person name="Mcdaniel S.F."/>
        </authorList>
    </citation>
    <scope>NUCLEOTIDE SEQUENCE [LARGE SCALE GENOMIC DNA]</scope>
    <source>
        <strain evidence="2 3">R40</strain>
    </source>
</reference>
<feature type="region of interest" description="Disordered" evidence="1">
    <location>
        <begin position="131"/>
        <end position="159"/>
    </location>
</feature>
<evidence type="ECO:0000256" key="1">
    <source>
        <dbReference type="SAM" id="MobiDB-lite"/>
    </source>
</evidence>
<gene>
    <name evidence="2" type="ORF">KC19_6G026800</name>
</gene>
<dbReference type="PANTHER" id="PTHR47682">
    <property type="entry name" value="TETRATRICOPEPTIDE REPEAT (TPR)-CONTAINING PROTEIN"/>
    <property type="match status" value="1"/>
</dbReference>
<sequence>MEVAMAGPRMESLGSLGSLGSFPGFGRTGAVRFGDRGHERFYGVGVRCGKKEKRFAGRIAKVRELVDVQRSLVLLSRRVDSGQVVGGSVGGFVPEDAVQIGVSDPDVSQLILDRIMRNLEDLQEEVESLNAKAMKKKKKDGSSSSSSSSSESSDSADMGEALDMRALRKRKISGKYTRAALPAAAQTSESNSIPTVHIETFLQTHAVAEAATLPSFLSAEGNSTGMASAVSGSDNPQEGEPAIVAQIRALCSTPNSPTSATTREIYRRGPIELKDTPSGRVIVDATSPSPDSIPVSTDVSTSGKIEVCTVGKCKRGGSHEILASLQEYIPESSDIQVTSCKCMGKCKSAPNVRVKTSEGQTRVHSHVSVDDVETLLELHFGEQSSASQSSAMPMLFARVDSGIAAA</sequence>
<dbReference type="CDD" id="cd02980">
    <property type="entry name" value="TRX_Fd_family"/>
    <property type="match status" value="1"/>
</dbReference>
<evidence type="ECO:0000313" key="3">
    <source>
        <dbReference type="Proteomes" id="UP000822688"/>
    </source>
</evidence>
<comment type="caution">
    <text evidence="2">The sequence shown here is derived from an EMBL/GenBank/DDBJ whole genome shotgun (WGS) entry which is preliminary data.</text>
</comment>
<dbReference type="InterPro" id="IPR036249">
    <property type="entry name" value="Thioredoxin-like_sf"/>
</dbReference>
<protein>
    <submittedName>
        <fullName evidence="2">Uncharacterized protein</fullName>
    </submittedName>
</protein>
<evidence type="ECO:0000313" key="2">
    <source>
        <dbReference type="EMBL" id="KAG0568538.1"/>
    </source>
</evidence>